<reference evidence="2" key="1">
    <citation type="journal article" date="2021" name="Microb. Physiol.">
        <title>Proteogenomic Insights into the Physiology of Marine, Sulfate-Reducing, Filamentous Desulfonema limicola and Desulfonema magnum.</title>
        <authorList>
            <person name="Schnaars V."/>
            <person name="Wohlbrand L."/>
            <person name="Scheve S."/>
            <person name="Hinrichs C."/>
            <person name="Reinhardt R."/>
            <person name="Rabus R."/>
        </authorList>
    </citation>
    <scope>NUCLEOTIDE SEQUENCE</scope>
    <source>
        <strain evidence="2">4be13</strain>
    </source>
</reference>
<protein>
    <recommendedName>
        <fullName evidence="4">DUF4136 domain-containing protein</fullName>
    </recommendedName>
</protein>
<dbReference type="KEGG" id="dmm:dnm_025480"/>
<accession>A0A975BIW5</accession>
<feature type="signal peptide" evidence="1">
    <location>
        <begin position="1"/>
        <end position="23"/>
    </location>
</feature>
<dbReference type="Proteomes" id="UP000663722">
    <property type="component" value="Chromosome"/>
</dbReference>
<organism evidence="2 3">
    <name type="scientific">Desulfonema magnum</name>
    <dbReference type="NCBI Taxonomy" id="45655"/>
    <lineage>
        <taxon>Bacteria</taxon>
        <taxon>Pseudomonadati</taxon>
        <taxon>Thermodesulfobacteriota</taxon>
        <taxon>Desulfobacteria</taxon>
        <taxon>Desulfobacterales</taxon>
        <taxon>Desulfococcaceae</taxon>
        <taxon>Desulfonema</taxon>
    </lineage>
</organism>
<evidence type="ECO:0000256" key="1">
    <source>
        <dbReference type="SAM" id="SignalP"/>
    </source>
</evidence>
<keyword evidence="3" id="KW-1185">Reference proteome</keyword>
<keyword evidence="1" id="KW-0732">Signal</keyword>
<proteinExistence type="predicted"/>
<dbReference type="AlphaFoldDB" id="A0A975BIW5"/>
<evidence type="ECO:0000313" key="3">
    <source>
        <dbReference type="Proteomes" id="UP000663722"/>
    </source>
</evidence>
<gene>
    <name evidence="2" type="ORF">dnm_025480</name>
</gene>
<evidence type="ECO:0000313" key="2">
    <source>
        <dbReference type="EMBL" id="QTA86524.1"/>
    </source>
</evidence>
<dbReference type="PROSITE" id="PS51257">
    <property type="entry name" value="PROKAR_LIPOPROTEIN"/>
    <property type="match status" value="1"/>
</dbReference>
<dbReference type="EMBL" id="CP061800">
    <property type="protein sequence ID" value="QTA86524.1"/>
    <property type="molecule type" value="Genomic_DNA"/>
</dbReference>
<dbReference type="RefSeq" id="WP_207682124.1">
    <property type="nucleotide sequence ID" value="NZ_CP061800.1"/>
</dbReference>
<name>A0A975BIW5_9BACT</name>
<sequence>MFKYFIGLGVLFMVAACSLPIQTTVKVPPDVKDFLGDQMISVIAAPERVESFRVNAEQEKASSEALAGFPISKQGPNLNEEQLKKIQSLIFDENSYHFGIEKSCKFRPEVGLKFIKGGEAVVILLSFSCDLWLFAQGDDEKIEDSDPVREELIELAYSLFPLAK</sequence>
<evidence type="ECO:0008006" key="4">
    <source>
        <dbReference type="Google" id="ProtNLM"/>
    </source>
</evidence>
<feature type="chain" id="PRO_5037677848" description="DUF4136 domain-containing protein" evidence="1">
    <location>
        <begin position="24"/>
        <end position="164"/>
    </location>
</feature>